<gene>
    <name evidence="4" type="ORF">CJ205_06750</name>
</gene>
<dbReference type="InterPro" id="IPR004365">
    <property type="entry name" value="NA-bd_OB_tRNA"/>
</dbReference>
<evidence type="ECO:0000259" key="3">
    <source>
        <dbReference type="PROSITE" id="PS51831"/>
    </source>
</evidence>
<dbReference type="EMBL" id="PNHE01000031">
    <property type="protein sequence ID" value="PMC57994.1"/>
    <property type="molecule type" value="Genomic_DNA"/>
</dbReference>
<evidence type="ECO:0000256" key="2">
    <source>
        <dbReference type="ARBA" id="ARBA00022839"/>
    </source>
</evidence>
<keyword evidence="2" id="KW-0269">Exonuclease</keyword>
<dbReference type="CDD" id="cd00077">
    <property type="entry name" value="HDc"/>
    <property type="match status" value="1"/>
</dbReference>
<dbReference type="InterPro" id="IPR003607">
    <property type="entry name" value="HD/PDEase_dom"/>
</dbReference>
<proteinExistence type="predicted"/>
<organism evidence="4 5">
    <name type="scientific">Dolosicoccus paucivorans</name>
    <dbReference type="NCBI Taxonomy" id="84521"/>
    <lineage>
        <taxon>Bacteria</taxon>
        <taxon>Bacillati</taxon>
        <taxon>Bacillota</taxon>
        <taxon>Bacilli</taxon>
        <taxon>Lactobacillales</taxon>
        <taxon>Aerococcaceae</taxon>
        <taxon>Dolosicoccus</taxon>
    </lineage>
</organism>
<dbReference type="Gene3D" id="1.10.3210.10">
    <property type="entry name" value="Hypothetical protein af1432"/>
    <property type="match status" value="1"/>
</dbReference>
<dbReference type="GO" id="GO:0003676">
    <property type="term" value="F:nucleic acid binding"/>
    <property type="evidence" value="ECO:0007669"/>
    <property type="project" value="InterPro"/>
</dbReference>
<comment type="caution">
    <text evidence="4">The sequence shown here is derived from an EMBL/GenBank/DDBJ whole genome shotgun (WGS) entry which is preliminary data.</text>
</comment>
<reference evidence="4 5" key="1">
    <citation type="submission" date="2017-09" db="EMBL/GenBank/DDBJ databases">
        <title>Bacterial strain isolated from the female urinary microbiota.</title>
        <authorList>
            <person name="Thomas-White K."/>
            <person name="Kumar N."/>
            <person name="Forster S."/>
            <person name="Putonti C."/>
            <person name="Lawley T."/>
            <person name="Wolfe A.J."/>
        </authorList>
    </citation>
    <scope>NUCLEOTIDE SEQUENCE [LARGE SCALE GENOMIC DNA]</scope>
    <source>
        <strain evidence="4 5">UMB0852</strain>
    </source>
</reference>
<dbReference type="InterPro" id="IPR006674">
    <property type="entry name" value="HD_domain"/>
</dbReference>
<dbReference type="GO" id="GO:0004527">
    <property type="term" value="F:exonuclease activity"/>
    <property type="evidence" value="ECO:0007669"/>
    <property type="project" value="UniProtKB-KW"/>
</dbReference>
<evidence type="ECO:0000313" key="5">
    <source>
        <dbReference type="Proteomes" id="UP000235682"/>
    </source>
</evidence>
<evidence type="ECO:0000313" key="4">
    <source>
        <dbReference type="EMBL" id="PMC57994.1"/>
    </source>
</evidence>
<feature type="domain" description="HD" evidence="3">
    <location>
        <begin position="159"/>
        <end position="280"/>
    </location>
</feature>
<dbReference type="STRING" id="84521.SAMN04487994_10422"/>
<dbReference type="PANTHER" id="PTHR37294">
    <property type="entry name" value="3'-5' EXORIBONUCLEASE YHAM"/>
    <property type="match status" value="1"/>
</dbReference>
<dbReference type="CDD" id="cd04492">
    <property type="entry name" value="YhaM_OBF_like"/>
    <property type="match status" value="1"/>
</dbReference>
<evidence type="ECO:0000256" key="1">
    <source>
        <dbReference type="ARBA" id="ARBA00022801"/>
    </source>
</evidence>
<dbReference type="InterPro" id="IPR050798">
    <property type="entry name" value="YhaM_exoribonuc/phosphodiest"/>
</dbReference>
<keyword evidence="5" id="KW-1185">Reference proteome</keyword>
<protein>
    <submittedName>
        <fullName evidence="4">HD domain-containing protein</fullName>
    </submittedName>
</protein>
<dbReference type="SUPFAM" id="SSF109604">
    <property type="entry name" value="HD-domain/PDEase-like"/>
    <property type="match status" value="1"/>
</dbReference>
<dbReference type="PROSITE" id="PS51831">
    <property type="entry name" value="HD"/>
    <property type="match status" value="1"/>
</dbReference>
<dbReference type="Pfam" id="PF01966">
    <property type="entry name" value="HD"/>
    <property type="match status" value="1"/>
</dbReference>
<dbReference type="RefSeq" id="WP_092086060.1">
    <property type="nucleotide sequence ID" value="NZ_FNEL01000042.1"/>
</dbReference>
<dbReference type="OrthoDB" id="9778453at2"/>
<dbReference type="Pfam" id="PF01336">
    <property type="entry name" value="tRNA_anti-codon"/>
    <property type="match status" value="1"/>
</dbReference>
<keyword evidence="2" id="KW-0540">Nuclease</keyword>
<dbReference type="FunFam" id="1.10.3210.10:FF:000008">
    <property type="entry name" value="3'-5' exoribonuclease YhaM"/>
    <property type="match status" value="1"/>
</dbReference>
<dbReference type="PANTHER" id="PTHR37294:SF1">
    <property type="entry name" value="3'-5' EXORIBONUCLEASE YHAM"/>
    <property type="match status" value="1"/>
</dbReference>
<keyword evidence="1" id="KW-0378">Hydrolase</keyword>
<dbReference type="Proteomes" id="UP000235682">
    <property type="component" value="Unassembled WGS sequence"/>
</dbReference>
<dbReference type="InterPro" id="IPR012340">
    <property type="entry name" value="NA-bd_OB-fold"/>
</dbReference>
<name>A0A1G8N4K1_9LACT</name>
<dbReference type="GO" id="GO:0031125">
    <property type="term" value="P:rRNA 3'-end processing"/>
    <property type="evidence" value="ECO:0007669"/>
    <property type="project" value="TreeGrafter"/>
</dbReference>
<dbReference type="AlphaFoldDB" id="A0A1G8N4K1"/>
<dbReference type="Gene3D" id="2.40.50.140">
    <property type="entry name" value="Nucleic acid-binding proteins"/>
    <property type="match status" value="1"/>
</dbReference>
<sequence>MTLLYDVENGEAFDLFLLLKAADQRTASNGNPFIAMQFQDESGTMDGMYWSATPEEVATFQAGRVVRVRGQRDTYRGKPQVRIRQIRLATDEEPNDPTLYVERLDVSRSELKDQLEEALSFIQEPSILQVVKHILNQVGEDFYTYPAAKRFHHAIAGGLSYHTLTMVQIAKSLLMIYPSLNASLLMGGIILHDIGKTIELTDAVSTEYTLKGQLVGHIVIMVELIEEACRELDIDSDSEPILLLKHVVLAHHGKLEYGSPVTPRVLEAEIIHQIDMMDATINMMTTELDKTTEGDFSAPIFALERRSFYKPKFK</sequence>
<accession>A0A1G8N4K1</accession>